<sequence>MANYKSGPSSLAEARRAMGSAYPNLPFADPEREASARLFALAPAMLQSLKGVVRILVAVRYTVGLAGSQLTRLTEAQELIASAEGRP</sequence>
<dbReference type="RefSeq" id="WP_209336500.1">
    <property type="nucleotide sequence ID" value="NZ_JAGIYY010000007.1"/>
</dbReference>
<keyword evidence="2" id="KW-1185">Reference proteome</keyword>
<organism evidence="1 2">
    <name type="scientific">Tianweitania sediminis</name>
    <dbReference type="NCBI Taxonomy" id="1502156"/>
    <lineage>
        <taxon>Bacteria</taxon>
        <taxon>Pseudomonadati</taxon>
        <taxon>Pseudomonadota</taxon>
        <taxon>Alphaproteobacteria</taxon>
        <taxon>Hyphomicrobiales</taxon>
        <taxon>Phyllobacteriaceae</taxon>
        <taxon>Tianweitania</taxon>
    </lineage>
</organism>
<gene>
    <name evidence="1" type="ORF">J5Y06_17615</name>
</gene>
<dbReference type="AlphaFoldDB" id="A0A8J7R927"/>
<evidence type="ECO:0000313" key="1">
    <source>
        <dbReference type="EMBL" id="MBP0440472.1"/>
    </source>
</evidence>
<reference evidence="1" key="1">
    <citation type="submission" date="2021-03" db="EMBL/GenBank/DDBJ databases">
        <title>Genome sequencing and assembly of Tianweitania sediminis.</title>
        <authorList>
            <person name="Chhetri G."/>
        </authorList>
    </citation>
    <scope>NUCLEOTIDE SEQUENCE</scope>
    <source>
        <strain evidence="1">Z8</strain>
    </source>
</reference>
<accession>A0A8J7R927</accession>
<protein>
    <submittedName>
        <fullName evidence="1">Uncharacterized protein</fullName>
    </submittedName>
</protein>
<dbReference type="Proteomes" id="UP000666240">
    <property type="component" value="Unassembled WGS sequence"/>
</dbReference>
<proteinExistence type="predicted"/>
<dbReference type="EMBL" id="JAGIYY010000007">
    <property type="protein sequence ID" value="MBP0440472.1"/>
    <property type="molecule type" value="Genomic_DNA"/>
</dbReference>
<name>A0A8J7R927_9HYPH</name>
<comment type="caution">
    <text evidence="1">The sequence shown here is derived from an EMBL/GenBank/DDBJ whole genome shotgun (WGS) entry which is preliminary data.</text>
</comment>
<evidence type="ECO:0000313" key="2">
    <source>
        <dbReference type="Proteomes" id="UP000666240"/>
    </source>
</evidence>